<reference evidence="2 3" key="1">
    <citation type="journal article" date="2010" name="Stand. Genomic Sci.">
        <title>Complete genome sequence of Methanoplanus petrolearius type strain (SEBR 4847).</title>
        <authorList>
            <person name="Brambilla E."/>
            <person name="Djao O.D."/>
            <person name="Daligault H."/>
            <person name="Lapidus A."/>
            <person name="Lucas S."/>
            <person name="Hammon N."/>
            <person name="Nolan M."/>
            <person name="Tice H."/>
            <person name="Cheng J.F."/>
            <person name="Han C."/>
            <person name="Tapia R."/>
            <person name="Goodwin L."/>
            <person name="Pitluck S."/>
            <person name="Liolios K."/>
            <person name="Ivanova N."/>
            <person name="Mavromatis K."/>
            <person name="Mikhailova N."/>
            <person name="Pati A."/>
            <person name="Chen A."/>
            <person name="Palaniappan K."/>
            <person name="Land M."/>
            <person name="Hauser L."/>
            <person name="Chang Y.J."/>
            <person name="Jeffries C.D."/>
            <person name="Rohde M."/>
            <person name="Spring S."/>
            <person name="Sikorski J."/>
            <person name="Goker M."/>
            <person name="Woyke T."/>
            <person name="Bristow J."/>
            <person name="Eisen J.A."/>
            <person name="Markowitz V."/>
            <person name="Hugenholtz P."/>
            <person name="Kyrpides N.C."/>
            <person name="Klenk H.P."/>
        </authorList>
    </citation>
    <scope>NUCLEOTIDE SEQUENCE [LARGE SCALE GENOMIC DNA]</scope>
    <source>
        <strain evidence="3">DSM 11571 / OCM 486 / SEBR 4847</strain>
    </source>
</reference>
<dbReference type="HOGENOM" id="CLU_1029018_0_0_2"/>
<gene>
    <name evidence="2" type="ordered locus">Mpet_1564</name>
</gene>
<proteinExistence type="predicted"/>
<dbReference type="AlphaFoldDB" id="E1RGM6"/>
<dbReference type="STRING" id="679926.Mpet_1564"/>
<evidence type="ECO:0000313" key="2">
    <source>
        <dbReference type="EMBL" id="ADN36321.1"/>
    </source>
</evidence>
<evidence type="ECO:0000256" key="1">
    <source>
        <dbReference type="SAM" id="Phobius"/>
    </source>
</evidence>
<name>E1RGM6_METP4</name>
<keyword evidence="3" id="KW-1185">Reference proteome</keyword>
<accession>E1RGM6</accession>
<keyword evidence="1" id="KW-0812">Transmembrane</keyword>
<sequence precursor="true">MIKQRGREYLIHLKYAIASLTVIILLLSFFSGCTTSDDRETFLDENEALLVALNDSLLEEELNGDEPGIIETEIITGEDGNTIYKFVFYPDPDPGRSGRSITVAVGGNGTVIWHDVFSGLVKTPPHPEDYASPLPEDVIEKGAFAGKIYPDTSIRNGDLNIKLEYAEFTNESSLYCFIAHSMFIKNMSESGNGEPPYPDVLLDGDIFVSGRDPENVTSTDWKRWDGDAMGFSVKSDPVPAGVENITITIRSFSIKERQSPSSYERDGNWSYEVL</sequence>
<feature type="transmembrane region" description="Helical" evidence="1">
    <location>
        <begin position="12"/>
        <end position="30"/>
    </location>
</feature>
<dbReference type="PROSITE" id="PS51257">
    <property type="entry name" value="PROKAR_LIPOPROTEIN"/>
    <property type="match status" value="1"/>
</dbReference>
<dbReference type="Proteomes" id="UP000006565">
    <property type="component" value="Chromosome"/>
</dbReference>
<dbReference type="EMBL" id="CP002117">
    <property type="protein sequence ID" value="ADN36321.1"/>
    <property type="molecule type" value="Genomic_DNA"/>
</dbReference>
<dbReference type="KEGG" id="mpi:Mpet_1564"/>
<protein>
    <submittedName>
        <fullName evidence="2">Uncharacterized protein</fullName>
    </submittedName>
</protein>
<organism evidence="2 3">
    <name type="scientific">Methanolacinia petrolearia (strain DSM 11571 / OCM 486 / SEBR 4847)</name>
    <name type="common">Methanoplanus petrolearius</name>
    <dbReference type="NCBI Taxonomy" id="679926"/>
    <lineage>
        <taxon>Archaea</taxon>
        <taxon>Methanobacteriati</taxon>
        <taxon>Methanobacteriota</taxon>
        <taxon>Stenosarchaea group</taxon>
        <taxon>Methanomicrobia</taxon>
        <taxon>Methanomicrobiales</taxon>
        <taxon>Methanomicrobiaceae</taxon>
        <taxon>Methanolacinia</taxon>
    </lineage>
</organism>
<keyword evidence="1" id="KW-1133">Transmembrane helix</keyword>
<evidence type="ECO:0000313" key="3">
    <source>
        <dbReference type="Proteomes" id="UP000006565"/>
    </source>
</evidence>
<keyword evidence="1" id="KW-0472">Membrane</keyword>